<protein>
    <submittedName>
        <fullName evidence="1">Uncharacterized protein</fullName>
    </submittedName>
</protein>
<sequence length="97" mass="10318">MKHAVLLLATLTLVACDDTGVGGVTGTGRTDFPEDVAACKQAMAFRESTTPTFIEVVSAAPLRDGSGIQMFVTHNGQNMTICRTDNAHKVTELFPYG</sequence>
<gene>
    <name evidence="1" type="ORF">FHD67_17375</name>
</gene>
<dbReference type="RefSeq" id="WP_139599497.1">
    <property type="nucleotide sequence ID" value="NZ_VDDC01000042.1"/>
</dbReference>
<dbReference type="GeneID" id="97049723"/>
<proteinExistence type="predicted"/>
<organism evidence="1 2">
    <name type="scientific">Paracoccus haeundaensis</name>
    <dbReference type="NCBI Taxonomy" id="225362"/>
    <lineage>
        <taxon>Bacteria</taxon>
        <taxon>Pseudomonadati</taxon>
        <taxon>Pseudomonadota</taxon>
        <taxon>Alphaproteobacteria</taxon>
        <taxon>Rhodobacterales</taxon>
        <taxon>Paracoccaceae</taxon>
        <taxon>Paracoccus</taxon>
    </lineage>
</organism>
<dbReference type="AlphaFoldDB" id="A0A5C4R1W0"/>
<reference evidence="1 2" key="1">
    <citation type="submission" date="2019-06" db="EMBL/GenBank/DDBJ databases">
        <authorList>
            <person name="Li J."/>
        </authorList>
    </citation>
    <scope>NUCLEOTIDE SEQUENCE [LARGE SCALE GENOMIC DNA]</scope>
    <source>
        <strain evidence="1 2">CGMCC 1.8012</strain>
    </source>
</reference>
<evidence type="ECO:0000313" key="2">
    <source>
        <dbReference type="Proteomes" id="UP000304880"/>
    </source>
</evidence>
<name>A0A5C4R1W0_9RHOB</name>
<keyword evidence="2" id="KW-1185">Reference proteome</keyword>
<dbReference type="Proteomes" id="UP000304880">
    <property type="component" value="Unassembled WGS sequence"/>
</dbReference>
<comment type="caution">
    <text evidence="1">The sequence shown here is derived from an EMBL/GenBank/DDBJ whole genome shotgun (WGS) entry which is preliminary data.</text>
</comment>
<accession>A0A5C4R1W0</accession>
<dbReference type="PROSITE" id="PS51257">
    <property type="entry name" value="PROKAR_LIPOPROTEIN"/>
    <property type="match status" value="1"/>
</dbReference>
<dbReference type="EMBL" id="VDDC01000042">
    <property type="protein sequence ID" value="TNH37952.1"/>
    <property type="molecule type" value="Genomic_DNA"/>
</dbReference>
<evidence type="ECO:0000313" key="1">
    <source>
        <dbReference type="EMBL" id="TNH37952.1"/>
    </source>
</evidence>